<dbReference type="AlphaFoldDB" id="A0A927MJX1"/>
<evidence type="ECO:0000313" key="1">
    <source>
        <dbReference type="EMBL" id="MBE1556070.1"/>
    </source>
</evidence>
<dbReference type="Proteomes" id="UP000658225">
    <property type="component" value="Unassembled WGS sequence"/>
</dbReference>
<name>A0A927MJX1_9BACL</name>
<evidence type="ECO:0000313" key="2">
    <source>
        <dbReference type="Proteomes" id="UP000658225"/>
    </source>
</evidence>
<keyword evidence="2" id="KW-1185">Reference proteome</keyword>
<sequence length="66" mass="7453">MTSMSLMPGIQRITIRSGKEHENSSIARLEKDGVTEIVLDFTLNGLKKLINPITLERDSLYIYSTI</sequence>
<gene>
    <name evidence="1" type="ORF">H4683_003191</name>
</gene>
<organism evidence="1 2">
    <name type="scientific">Sporosarcina limicola</name>
    <dbReference type="NCBI Taxonomy" id="34101"/>
    <lineage>
        <taxon>Bacteria</taxon>
        <taxon>Bacillati</taxon>
        <taxon>Bacillota</taxon>
        <taxon>Bacilli</taxon>
        <taxon>Bacillales</taxon>
        <taxon>Caryophanaceae</taxon>
        <taxon>Sporosarcina</taxon>
    </lineage>
</organism>
<comment type="caution">
    <text evidence="1">The sequence shown here is derived from an EMBL/GenBank/DDBJ whole genome shotgun (WGS) entry which is preliminary data.</text>
</comment>
<dbReference type="EMBL" id="JADBEL010000021">
    <property type="protein sequence ID" value="MBE1556070.1"/>
    <property type="molecule type" value="Genomic_DNA"/>
</dbReference>
<protein>
    <submittedName>
        <fullName evidence="1">Uncharacterized protein</fullName>
    </submittedName>
</protein>
<accession>A0A927MJX1</accession>
<proteinExistence type="predicted"/>
<reference evidence="1" key="1">
    <citation type="submission" date="2020-10" db="EMBL/GenBank/DDBJ databases">
        <title>Genomic Encyclopedia of Type Strains, Phase IV (KMG-IV): sequencing the most valuable type-strain genomes for metagenomic binning, comparative biology and taxonomic classification.</title>
        <authorList>
            <person name="Goeker M."/>
        </authorList>
    </citation>
    <scope>NUCLEOTIDE SEQUENCE</scope>
    <source>
        <strain evidence="1">DSM 13886</strain>
    </source>
</reference>